<accession>A0A556CMR2</accession>
<protein>
    <recommendedName>
        <fullName evidence="1">UPF0311 protein FO013_03125</fullName>
    </recommendedName>
</protein>
<comment type="similarity">
    <text evidence="1">Belongs to the UPF0311 family.</text>
</comment>
<organism evidence="2 3">
    <name type="scientific">Brevibacterium aurantiacum</name>
    <dbReference type="NCBI Taxonomy" id="273384"/>
    <lineage>
        <taxon>Bacteria</taxon>
        <taxon>Bacillati</taxon>
        <taxon>Actinomycetota</taxon>
        <taxon>Actinomycetes</taxon>
        <taxon>Micrococcales</taxon>
        <taxon>Brevibacteriaceae</taxon>
        <taxon>Brevibacterium</taxon>
    </lineage>
</organism>
<dbReference type="AlphaFoldDB" id="A0A556CMR2"/>
<dbReference type="EMBL" id="VLTK01000002">
    <property type="protein sequence ID" value="TSI18566.1"/>
    <property type="molecule type" value="Genomic_DNA"/>
</dbReference>
<evidence type="ECO:0000256" key="1">
    <source>
        <dbReference type="HAMAP-Rule" id="MF_00775"/>
    </source>
</evidence>
<dbReference type="OrthoDB" id="3368702at2"/>
<dbReference type="Gene3D" id="2.40.160.20">
    <property type="match status" value="1"/>
</dbReference>
<sequence>MPQAPGPQSTGIASGISPPELSYLATIDVDVDAPITIGTTVDGLRKVVPIRGGKVSGAGFNGEVLDAGADFQQYPSETVSYLAADYVLKTDDGHHILVENRALRTGSSSDLNKLMNGEQIDPERIYFRCVPRLSADQSGPYAWLSDVLFIGSGVRSPTGVRIDIFQVH</sequence>
<dbReference type="PANTHER" id="PTHR37315:SF1">
    <property type="entry name" value="UPF0311 PROTEIN BLR7842"/>
    <property type="match status" value="1"/>
</dbReference>
<dbReference type="PANTHER" id="PTHR37315">
    <property type="entry name" value="UPF0311 PROTEIN BLR7842"/>
    <property type="match status" value="1"/>
</dbReference>
<evidence type="ECO:0000313" key="2">
    <source>
        <dbReference type="EMBL" id="TSI18566.1"/>
    </source>
</evidence>
<keyword evidence="3" id="KW-1185">Reference proteome</keyword>
<evidence type="ECO:0000313" key="3">
    <source>
        <dbReference type="Proteomes" id="UP000316406"/>
    </source>
</evidence>
<gene>
    <name evidence="2" type="ORF">FO013_03125</name>
</gene>
<proteinExistence type="inferred from homology"/>
<dbReference type="HAMAP" id="MF_00775">
    <property type="entry name" value="UPF0311"/>
    <property type="match status" value="1"/>
</dbReference>
<dbReference type="InterPro" id="IPR020915">
    <property type="entry name" value="UPF0311"/>
</dbReference>
<dbReference type="RefSeq" id="WP_143921121.1">
    <property type="nucleotide sequence ID" value="NZ_VLTK01000002.1"/>
</dbReference>
<comment type="caution">
    <text evidence="2">The sequence shown here is derived from an EMBL/GenBank/DDBJ whole genome shotgun (WGS) entry which is preliminary data.</text>
</comment>
<dbReference type="Proteomes" id="UP000316406">
    <property type="component" value="Unassembled WGS sequence"/>
</dbReference>
<reference evidence="2 3" key="1">
    <citation type="submission" date="2019-07" db="EMBL/GenBank/DDBJ databases">
        <title>Draft genome sequence of Brevibacterium aurantiacum XU54 isolated from Xinjiang China.</title>
        <authorList>
            <person name="Xu X."/>
        </authorList>
    </citation>
    <scope>NUCLEOTIDE SEQUENCE [LARGE SCALE GENOMIC DNA]</scope>
    <source>
        <strain evidence="2 3">XU54</strain>
    </source>
</reference>
<name>A0A556CMR2_BREAU</name>
<dbReference type="Pfam" id="PF11578">
    <property type="entry name" value="DUF3237"/>
    <property type="match status" value="1"/>
</dbReference>